<keyword evidence="5" id="KW-1185">Reference proteome</keyword>
<evidence type="ECO:0000256" key="3">
    <source>
        <dbReference type="ARBA" id="ARBA00030771"/>
    </source>
</evidence>
<dbReference type="Pfam" id="PF16715">
    <property type="entry name" value="CDPS"/>
    <property type="match status" value="1"/>
</dbReference>
<dbReference type="InterPro" id="IPR038622">
    <property type="entry name" value="CDPS_sf"/>
</dbReference>
<dbReference type="AlphaFoldDB" id="A0A6P1W5W8"/>
<accession>A0A6P1W5W8</accession>
<reference evidence="4 5" key="1">
    <citation type="submission" date="2019-11" db="EMBL/GenBank/DDBJ databases">
        <title>Spirosoma endbachense sp. nov., isolated from a natural salt meadow.</title>
        <authorList>
            <person name="Rojas J."/>
            <person name="Ambika Manirajan B."/>
            <person name="Ratering S."/>
            <person name="Suarez C."/>
            <person name="Geissler-Plaum R."/>
            <person name="Schnell S."/>
        </authorList>
    </citation>
    <scope>NUCLEOTIDE SEQUENCE [LARGE SCALE GENOMIC DNA]</scope>
    <source>
        <strain evidence="4 5">I-24</strain>
    </source>
</reference>
<organism evidence="4 5">
    <name type="scientific">Spirosoma endbachense</name>
    <dbReference type="NCBI Taxonomy" id="2666025"/>
    <lineage>
        <taxon>Bacteria</taxon>
        <taxon>Pseudomonadati</taxon>
        <taxon>Bacteroidota</taxon>
        <taxon>Cytophagia</taxon>
        <taxon>Cytophagales</taxon>
        <taxon>Cytophagaceae</taxon>
        <taxon>Spirosoma</taxon>
    </lineage>
</organism>
<dbReference type="Gene3D" id="3.40.50.11710">
    <property type="entry name" value="Cyclodipeptide synthase"/>
    <property type="match status" value="1"/>
</dbReference>
<sequence length="270" mass="30403">MNSFRRSPNPTANMPNRSFLNVEPFVYTHEGPEGIEGKLRILPVNHSRALRTGLDLLTQRPLALLGISPGNGFFNQKRIEIGICGMAHLFGEVTIVIPDSIATHTFRALGYGEEKVRAKARTEGQKIRNRCLRAVERAQLLNPSARLRILDWESDIASLPGYWNAYAQVCKLFDTNNQFQQDVLDKGFSLLRGKLSADAITPATVRECVEYLLKEFAYFKLCRVACGRDLIMPYHQDAALAHGFCDGRYQEPLPGVGWLIYDIELFGESE</sequence>
<comment type="similarity">
    <text evidence="1">Belongs to the CDPS family.</text>
</comment>
<evidence type="ECO:0000313" key="4">
    <source>
        <dbReference type="EMBL" id="QHV99437.1"/>
    </source>
</evidence>
<evidence type="ECO:0000256" key="2">
    <source>
        <dbReference type="ARBA" id="ARBA00022679"/>
    </source>
</evidence>
<evidence type="ECO:0000256" key="1">
    <source>
        <dbReference type="ARBA" id="ARBA00006034"/>
    </source>
</evidence>
<protein>
    <recommendedName>
        <fullName evidence="3">Cyclodipeptide synthase</fullName>
    </recommendedName>
</protein>
<dbReference type="EMBL" id="CP045997">
    <property type="protein sequence ID" value="QHV99437.1"/>
    <property type="molecule type" value="Genomic_DNA"/>
</dbReference>
<proteinExistence type="inferred from homology"/>
<dbReference type="RefSeq" id="WP_162389837.1">
    <property type="nucleotide sequence ID" value="NZ_CP045997.1"/>
</dbReference>
<dbReference type="NCBIfam" id="TIGR04539">
    <property type="entry name" value="tRNA_cyclodipep"/>
    <property type="match status" value="1"/>
</dbReference>
<dbReference type="InterPro" id="IPR030903">
    <property type="entry name" value="CDPS"/>
</dbReference>
<gene>
    <name evidence="4" type="ORF">GJR95_32450</name>
</gene>
<keyword evidence="2" id="KW-0808">Transferase</keyword>
<dbReference type="GO" id="GO:0016755">
    <property type="term" value="F:aminoacyltransferase activity"/>
    <property type="evidence" value="ECO:0007669"/>
    <property type="project" value="InterPro"/>
</dbReference>
<dbReference type="KEGG" id="senf:GJR95_32450"/>
<dbReference type="Proteomes" id="UP000464577">
    <property type="component" value="Chromosome"/>
</dbReference>
<evidence type="ECO:0000313" key="5">
    <source>
        <dbReference type="Proteomes" id="UP000464577"/>
    </source>
</evidence>
<name>A0A6P1W5W8_9BACT</name>